<dbReference type="Proteomes" id="UP000789920">
    <property type="component" value="Unassembled WGS sequence"/>
</dbReference>
<feature type="non-terminal residue" evidence="1">
    <location>
        <position position="53"/>
    </location>
</feature>
<accession>A0ACA9SQI8</accession>
<proteinExistence type="predicted"/>
<sequence length="53" mass="5805">SEVNMINIDKLKLLNVPVAKILVIHTGSNKAKKTDSGMVYSLKAQILLAKRAQ</sequence>
<name>A0ACA9SQI8_9GLOM</name>
<gene>
    <name evidence="1" type="ORF">RPERSI_LOCUS34089</name>
</gene>
<comment type="caution">
    <text evidence="1">The sequence shown here is derived from an EMBL/GenBank/DDBJ whole genome shotgun (WGS) entry which is preliminary data.</text>
</comment>
<evidence type="ECO:0000313" key="2">
    <source>
        <dbReference type="Proteomes" id="UP000789920"/>
    </source>
</evidence>
<protein>
    <submittedName>
        <fullName evidence="1">11168_t:CDS:1</fullName>
    </submittedName>
</protein>
<keyword evidence="2" id="KW-1185">Reference proteome</keyword>
<dbReference type="EMBL" id="CAJVQC010150708">
    <property type="protein sequence ID" value="CAG8846336.1"/>
    <property type="molecule type" value="Genomic_DNA"/>
</dbReference>
<reference evidence="1" key="1">
    <citation type="submission" date="2021-06" db="EMBL/GenBank/DDBJ databases">
        <authorList>
            <person name="Kallberg Y."/>
            <person name="Tangrot J."/>
            <person name="Rosling A."/>
        </authorList>
    </citation>
    <scope>NUCLEOTIDE SEQUENCE</scope>
    <source>
        <strain evidence="1">MA461A</strain>
    </source>
</reference>
<evidence type="ECO:0000313" key="1">
    <source>
        <dbReference type="EMBL" id="CAG8846336.1"/>
    </source>
</evidence>
<feature type="non-terminal residue" evidence="1">
    <location>
        <position position="1"/>
    </location>
</feature>
<organism evidence="1 2">
    <name type="scientific">Racocetra persica</name>
    <dbReference type="NCBI Taxonomy" id="160502"/>
    <lineage>
        <taxon>Eukaryota</taxon>
        <taxon>Fungi</taxon>
        <taxon>Fungi incertae sedis</taxon>
        <taxon>Mucoromycota</taxon>
        <taxon>Glomeromycotina</taxon>
        <taxon>Glomeromycetes</taxon>
        <taxon>Diversisporales</taxon>
        <taxon>Gigasporaceae</taxon>
        <taxon>Racocetra</taxon>
    </lineage>
</organism>